<dbReference type="InterPro" id="IPR014729">
    <property type="entry name" value="Rossmann-like_a/b/a_fold"/>
</dbReference>
<reference evidence="3 4" key="1">
    <citation type="journal article" date="2014" name="PLoS Genet.">
        <title>Phylogenetically driven sequencing of extremely halophilic archaea reveals strategies for static and dynamic osmo-response.</title>
        <authorList>
            <person name="Becker E.A."/>
            <person name="Seitzer P.M."/>
            <person name="Tritt A."/>
            <person name="Larsen D."/>
            <person name="Krusor M."/>
            <person name="Yao A.I."/>
            <person name="Wu D."/>
            <person name="Madern D."/>
            <person name="Eisen J.A."/>
            <person name="Darling A.E."/>
            <person name="Facciotti M.T."/>
        </authorList>
    </citation>
    <scope>NUCLEOTIDE SEQUENCE [LARGE SCALE GENOMIC DNA]</scope>
    <source>
        <strain evidence="3 4">JCM 12255</strain>
    </source>
</reference>
<dbReference type="OrthoDB" id="43026at2157"/>
<protein>
    <submittedName>
        <fullName evidence="3">UspA domain-containing protein</fullName>
    </submittedName>
</protein>
<accession>L9WP03</accession>
<evidence type="ECO:0000313" key="4">
    <source>
        <dbReference type="Proteomes" id="UP000011602"/>
    </source>
</evidence>
<organism evidence="3 4">
    <name type="scientific">Natronolimnohabitans innermongolicus JCM 12255</name>
    <dbReference type="NCBI Taxonomy" id="1227499"/>
    <lineage>
        <taxon>Archaea</taxon>
        <taxon>Methanobacteriati</taxon>
        <taxon>Methanobacteriota</taxon>
        <taxon>Stenosarchaea group</taxon>
        <taxon>Halobacteria</taxon>
        <taxon>Halobacteriales</taxon>
        <taxon>Natrialbaceae</taxon>
        <taxon>Natronolimnohabitans</taxon>
    </lineage>
</organism>
<dbReference type="RefSeq" id="WP_007260824.1">
    <property type="nucleotide sequence ID" value="NZ_AOHZ01000082.1"/>
</dbReference>
<evidence type="ECO:0000313" key="3">
    <source>
        <dbReference type="EMBL" id="ELY51194.1"/>
    </source>
</evidence>
<gene>
    <name evidence="3" type="ORF">C493_17821</name>
</gene>
<dbReference type="Gene3D" id="3.40.50.620">
    <property type="entry name" value="HUPs"/>
    <property type="match status" value="2"/>
</dbReference>
<dbReference type="InterPro" id="IPR006016">
    <property type="entry name" value="UspA"/>
</dbReference>
<feature type="domain" description="UspA" evidence="2">
    <location>
        <begin position="7"/>
        <end position="143"/>
    </location>
</feature>
<dbReference type="Pfam" id="PF00582">
    <property type="entry name" value="Usp"/>
    <property type="match status" value="2"/>
</dbReference>
<proteinExistence type="inferred from homology"/>
<evidence type="ECO:0000256" key="1">
    <source>
        <dbReference type="ARBA" id="ARBA00008791"/>
    </source>
</evidence>
<evidence type="ECO:0000259" key="2">
    <source>
        <dbReference type="Pfam" id="PF00582"/>
    </source>
</evidence>
<feature type="domain" description="UspA" evidence="2">
    <location>
        <begin position="154"/>
        <end position="277"/>
    </location>
</feature>
<dbReference type="PATRIC" id="fig|1227499.3.peg.3664"/>
<keyword evidence="4" id="KW-1185">Reference proteome</keyword>
<dbReference type="STRING" id="1227499.C493_17821"/>
<comment type="similarity">
    <text evidence="1">Belongs to the universal stress protein A family.</text>
</comment>
<name>L9WP03_9EURY</name>
<dbReference type="eggNOG" id="arCOG00449">
    <property type="taxonomic scope" value="Archaea"/>
</dbReference>
<dbReference type="PANTHER" id="PTHR46268:SF15">
    <property type="entry name" value="UNIVERSAL STRESS PROTEIN HP_0031"/>
    <property type="match status" value="1"/>
</dbReference>
<dbReference type="SUPFAM" id="SSF52402">
    <property type="entry name" value="Adenine nucleotide alpha hydrolases-like"/>
    <property type="match status" value="2"/>
</dbReference>
<dbReference type="Proteomes" id="UP000011602">
    <property type="component" value="Unassembled WGS sequence"/>
</dbReference>
<dbReference type="PANTHER" id="PTHR46268">
    <property type="entry name" value="STRESS RESPONSE PROTEIN NHAX"/>
    <property type="match status" value="1"/>
</dbReference>
<comment type="caution">
    <text evidence="3">The sequence shown here is derived from an EMBL/GenBank/DDBJ whole genome shotgun (WGS) entry which is preliminary data.</text>
</comment>
<sequence>MSSETTNRPVLAAVGNPAHTEQLVRTAGDLARANDGAVEIVSVVVKPYESPFSVYSDETILEQYAGRSQQLIDDAVAVAPADVTVEASLVVSHSVADGLLAAVDETDARALVIGWHQRDSRTDALLGTAVDRVLERAPCDVYVERIGHEANGVDSILVPVGGGPHVRPAVEVAKAIAARNDATVGLCSVDDETTPAAARGYVDDALALLESAPGPPVRTESSVLQGENVVETLLERADEHDVLVFGTTRQGALQRRLVGSIPQTVTRRADRTVLLARDGESVGRSPLERVRQFWPVS</sequence>
<dbReference type="EMBL" id="AOHZ01000082">
    <property type="protein sequence ID" value="ELY51194.1"/>
    <property type="molecule type" value="Genomic_DNA"/>
</dbReference>
<dbReference type="AlphaFoldDB" id="L9WP03"/>
<dbReference type="CDD" id="cd00293">
    <property type="entry name" value="USP-like"/>
    <property type="match status" value="2"/>
</dbReference>